<name>A0A6A6IU73_9PLEO</name>
<reference evidence="2" key="1">
    <citation type="journal article" date="2020" name="Stud. Mycol.">
        <title>101 Dothideomycetes genomes: a test case for predicting lifestyles and emergence of pathogens.</title>
        <authorList>
            <person name="Haridas S."/>
            <person name="Albert R."/>
            <person name="Binder M."/>
            <person name="Bloem J."/>
            <person name="Labutti K."/>
            <person name="Salamov A."/>
            <person name="Andreopoulos B."/>
            <person name="Baker S."/>
            <person name="Barry K."/>
            <person name="Bills G."/>
            <person name="Bluhm B."/>
            <person name="Cannon C."/>
            <person name="Castanera R."/>
            <person name="Culley D."/>
            <person name="Daum C."/>
            <person name="Ezra D."/>
            <person name="Gonzalez J."/>
            <person name="Henrissat B."/>
            <person name="Kuo A."/>
            <person name="Liang C."/>
            <person name="Lipzen A."/>
            <person name="Lutzoni F."/>
            <person name="Magnuson J."/>
            <person name="Mondo S."/>
            <person name="Nolan M."/>
            <person name="Ohm R."/>
            <person name="Pangilinan J."/>
            <person name="Park H.-J."/>
            <person name="Ramirez L."/>
            <person name="Alfaro M."/>
            <person name="Sun H."/>
            <person name="Tritt A."/>
            <person name="Yoshinaga Y."/>
            <person name="Zwiers L.-H."/>
            <person name="Turgeon B."/>
            <person name="Goodwin S."/>
            <person name="Spatafora J."/>
            <person name="Crous P."/>
            <person name="Grigoriev I."/>
        </authorList>
    </citation>
    <scope>NUCLEOTIDE SEQUENCE</scope>
    <source>
        <strain evidence="2">CBS 122368</strain>
    </source>
</reference>
<keyword evidence="3" id="KW-1185">Reference proteome</keyword>
<organism evidence="2 3">
    <name type="scientific">Trematosphaeria pertusa</name>
    <dbReference type="NCBI Taxonomy" id="390896"/>
    <lineage>
        <taxon>Eukaryota</taxon>
        <taxon>Fungi</taxon>
        <taxon>Dikarya</taxon>
        <taxon>Ascomycota</taxon>
        <taxon>Pezizomycotina</taxon>
        <taxon>Dothideomycetes</taxon>
        <taxon>Pleosporomycetidae</taxon>
        <taxon>Pleosporales</taxon>
        <taxon>Massarineae</taxon>
        <taxon>Trematosphaeriaceae</taxon>
        <taxon>Trematosphaeria</taxon>
    </lineage>
</organism>
<feature type="region of interest" description="Disordered" evidence="1">
    <location>
        <begin position="173"/>
        <end position="194"/>
    </location>
</feature>
<accession>A0A6A6IU73</accession>
<dbReference type="GeneID" id="54579942"/>
<dbReference type="EMBL" id="ML987191">
    <property type="protein sequence ID" value="KAF2253966.1"/>
    <property type="molecule type" value="Genomic_DNA"/>
</dbReference>
<protein>
    <submittedName>
        <fullName evidence="2">Uncharacterized protein</fullName>
    </submittedName>
</protein>
<gene>
    <name evidence="2" type="ORF">BU26DRAFT_502070</name>
</gene>
<dbReference type="Proteomes" id="UP000800094">
    <property type="component" value="Unassembled WGS sequence"/>
</dbReference>
<dbReference type="RefSeq" id="XP_033688970.1">
    <property type="nucleotide sequence ID" value="XM_033826612.1"/>
</dbReference>
<feature type="compositionally biased region" description="Basic and acidic residues" evidence="1">
    <location>
        <begin position="182"/>
        <end position="194"/>
    </location>
</feature>
<sequence length="295" mass="31790">MPRRTSGVDVATYVCGAGHGCALPSTRCHPRITNGGIRIDLAGAPRGCLIRGRRVPVCYSGGTMFPAALLCQKGYASGGGAGAPESISPNRRRSPMRTSPPVGYVIGILMDTIRSLKLFASFLLLGWARQSAAVEGETRRDEAIPRRGESAAIARRDRFVEAIETTERNLPSSISYLGGSSADDRGGAGSEVEERHDCARVNVVAILKQRRCPCRRELAADEVGGERASVDALMELPHRVSDRGAQARSARTTGAERAAHASHTHCESLQHVEGDVLDALELRKRQNQKRSRGRE</sequence>
<evidence type="ECO:0000313" key="3">
    <source>
        <dbReference type="Proteomes" id="UP000800094"/>
    </source>
</evidence>
<dbReference type="AlphaFoldDB" id="A0A6A6IU73"/>
<evidence type="ECO:0000313" key="2">
    <source>
        <dbReference type="EMBL" id="KAF2253966.1"/>
    </source>
</evidence>
<feature type="region of interest" description="Disordered" evidence="1">
    <location>
        <begin position="241"/>
        <end position="270"/>
    </location>
</feature>
<evidence type="ECO:0000256" key="1">
    <source>
        <dbReference type="SAM" id="MobiDB-lite"/>
    </source>
</evidence>
<proteinExistence type="predicted"/>